<keyword evidence="2" id="KW-1185">Reference proteome</keyword>
<sequence length="70" mass="7373">MSNFATYPSLENRVILITGGGSGIGASLVEHFASQRARVAFLDIAEQPSLDLVERLAPTARTVHSSCAAT</sequence>
<comment type="caution">
    <text evidence="1">The sequence shown here is derived from an EMBL/GenBank/DDBJ whole genome shotgun (WGS) entry which is preliminary data.</text>
</comment>
<evidence type="ECO:0000313" key="2">
    <source>
        <dbReference type="Proteomes" id="UP000569005"/>
    </source>
</evidence>
<organism evidence="1 2">
    <name type="scientific">Tunturiibacter gelidiferens</name>
    <dbReference type="NCBI Taxonomy" id="3069689"/>
    <lineage>
        <taxon>Bacteria</taxon>
        <taxon>Pseudomonadati</taxon>
        <taxon>Acidobacteriota</taxon>
        <taxon>Terriglobia</taxon>
        <taxon>Terriglobales</taxon>
        <taxon>Acidobacteriaceae</taxon>
        <taxon>Tunturiibacter</taxon>
    </lineage>
</organism>
<dbReference type="EMBL" id="JACHEA010000001">
    <property type="protein sequence ID" value="MBB5339500.1"/>
    <property type="molecule type" value="Genomic_DNA"/>
</dbReference>
<accession>A0ACC5NYF6</accession>
<reference evidence="1" key="1">
    <citation type="submission" date="2020-08" db="EMBL/GenBank/DDBJ databases">
        <title>Genomic Encyclopedia of Type Strains, Phase IV (KMG-V): Genome sequencing to study the core and pangenomes of soil and plant-associated prokaryotes.</title>
        <authorList>
            <person name="Whitman W."/>
        </authorList>
    </citation>
    <scope>NUCLEOTIDE SEQUENCE</scope>
    <source>
        <strain evidence="1">M8UP15</strain>
    </source>
</reference>
<proteinExistence type="predicted"/>
<protein>
    <submittedName>
        <fullName evidence="1">NAD(P)-dependent dehydrogenase (Short-subunit alcohol dehydrogenase family)</fullName>
    </submittedName>
</protein>
<evidence type="ECO:0000313" key="1">
    <source>
        <dbReference type="EMBL" id="MBB5339500.1"/>
    </source>
</evidence>
<name>A0ACC5NYF6_9BACT</name>
<dbReference type="Proteomes" id="UP000569005">
    <property type="component" value="Unassembled WGS sequence"/>
</dbReference>
<gene>
    <name evidence="1" type="ORF">HDF13_001833</name>
</gene>